<dbReference type="Proteomes" id="UP000231279">
    <property type="component" value="Unassembled WGS sequence"/>
</dbReference>
<dbReference type="PROSITE" id="PS50294">
    <property type="entry name" value="WD_REPEATS_REGION"/>
    <property type="match status" value="3"/>
</dbReference>
<evidence type="ECO:0000256" key="1">
    <source>
        <dbReference type="ARBA" id="ARBA00022574"/>
    </source>
</evidence>
<dbReference type="PROSITE" id="PS50082">
    <property type="entry name" value="WD_REPEATS_2"/>
    <property type="match status" value="4"/>
</dbReference>
<dbReference type="PRINTS" id="PR00320">
    <property type="entry name" value="GPROTEINBRPT"/>
</dbReference>
<keyword evidence="2" id="KW-0677">Repeat</keyword>
<dbReference type="InterPro" id="IPR040324">
    <property type="entry name" value="WDR44/Dgr2"/>
</dbReference>
<accession>A0A2G9HAA9</accession>
<dbReference type="SUPFAM" id="SSF50978">
    <property type="entry name" value="WD40 repeat-like"/>
    <property type="match status" value="1"/>
</dbReference>
<dbReference type="Pfam" id="PF00400">
    <property type="entry name" value="WD40"/>
    <property type="match status" value="4"/>
</dbReference>
<feature type="region of interest" description="Disordered" evidence="4">
    <location>
        <begin position="1"/>
        <end position="26"/>
    </location>
</feature>
<proteinExistence type="predicted"/>
<reference evidence="6" key="1">
    <citation type="journal article" date="2018" name="Gigascience">
        <title>Genome assembly of the Pink Ipe (Handroanthus impetiginosus, Bignoniaceae), a highly valued, ecologically keystone Neotropical timber forest tree.</title>
        <authorList>
            <person name="Silva-Junior O.B."/>
            <person name="Grattapaglia D."/>
            <person name="Novaes E."/>
            <person name="Collevatti R.G."/>
        </authorList>
    </citation>
    <scope>NUCLEOTIDE SEQUENCE [LARGE SCALE GENOMIC DNA]</scope>
    <source>
        <strain evidence="6">cv. UFG-1</strain>
    </source>
</reference>
<dbReference type="InterPro" id="IPR020472">
    <property type="entry name" value="WD40_PAC1"/>
</dbReference>
<evidence type="ECO:0000256" key="4">
    <source>
        <dbReference type="SAM" id="MobiDB-lite"/>
    </source>
</evidence>
<name>A0A2G9HAA9_9LAMI</name>
<evidence type="ECO:0000256" key="2">
    <source>
        <dbReference type="ARBA" id="ARBA00022737"/>
    </source>
</evidence>
<sequence>MDSFSEDGEESRFFDAPEHIAQEPESVSSFPYDKNWEYDVWIGTPQSIRERRRKFMRWMGLSPDGLQGENGVDTHDNGKNGGFVGDMDRIMENNGAVLRSSCIEVESSLSCSSVSSWTTDDVGLSRGVGLSDCRNVDRNSNLTVQNGRLRKIQAVRSDRLRSSGEFEKVSRLSPSALIAERREIEVNGTTPRTMDRLKEKWLSKWRSMACMISRTVKDDNVELDSFSQAQGKRIQRVRVRQCRKKLKELSALFTGQDIQAHEGSILTMKFSLDGQYLASAGEDKIVRVWQVVEDERSDTIDIPDADPSCVYFSVNHLSELRPFMVEKDKVNKSKNLIKTRDSACIIFPPKVFRILEKPLHVFEGHSGEILDLSWSKDNCLLSSSVDGTVRLWRVGVDQCLKVFSHTDYVTCIQFNPVNNDYFISGSIDGKVRIWTISGCQVVDWTETRDIITAVSYRPDARGGIIGSISGTCRFFSISDNHFQLETEMCLTSKKKSPRITSFQFLPHDLSKVLVTCADSQVRIIDGLNVVGKYKGLRNTGNQISASFTPDGKHIISASEDSNVYIWNYTDHRDSSFPHPKVVKSFECFPSDASVAIPWPGLKLSQLHEISINPLPFLSSTCFSLSQEFLDSTSKGSATWPEEKLPSSPKAATSPLGKSHYKLFKTSCQNSLNSHAWGRVIVTAGWDGRIRSFHNYGLPVPI</sequence>
<dbReference type="InterPro" id="IPR036322">
    <property type="entry name" value="WD40_repeat_dom_sf"/>
</dbReference>
<dbReference type="InterPro" id="IPR015943">
    <property type="entry name" value="WD40/YVTN_repeat-like_dom_sf"/>
</dbReference>
<feature type="compositionally biased region" description="Basic and acidic residues" evidence="4">
    <location>
        <begin position="10"/>
        <end position="22"/>
    </location>
</feature>
<organism evidence="5 6">
    <name type="scientific">Handroanthus impetiginosus</name>
    <dbReference type="NCBI Taxonomy" id="429701"/>
    <lineage>
        <taxon>Eukaryota</taxon>
        <taxon>Viridiplantae</taxon>
        <taxon>Streptophyta</taxon>
        <taxon>Embryophyta</taxon>
        <taxon>Tracheophyta</taxon>
        <taxon>Spermatophyta</taxon>
        <taxon>Magnoliopsida</taxon>
        <taxon>eudicotyledons</taxon>
        <taxon>Gunneridae</taxon>
        <taxon>Pentapetalae</taxon>
        <taxon>asterids</taxon>
        <taxon>lamiids</taxon>
        <taxon>Lamiales</taxon>
        <taxon>Bignoniaceae</taxon>
        <taxon>Crescentiina</taxon>
        <taxon>Tabebuia alliance</taxon>
        <taxon>Handroanthus</taxon>
    </lineage>
</organism>
<keyword evidence="6" id="KW-1185">Reference proteome</keyword>
<evidence type="ECO:0000313" key="6">
    <source>
        <dbReference type="Proteomes" id="UP000231279"/>
    </source>
</evidence>
<dbReference type="PANTHER" id="PTHR14221:SF57">
    <property type="entry name" value="TRANSDUCIN_WD40 REPEAT-LIKE SUPERFAMILY PROTEIN"/>
    <property type="match status" value="1"/>
</dbReference>
<feature type="repeat" description="WD" evidence="3">
    <location>
        <begin position="544"/>
        <end position="576"/>
    </location>
</feature>
<dbReference type="SMART" id="SM00320">
    <property type="entry name" value="WD40"/>
    <property type="match status" value="7"/>
</dbReference>
<dbReference type="OrthoDB" id="408728at2759"/>
<gene>
    <name evidence="5" type="ORF">CDL12_12916</name>
</gene>
<keyword evidence="1 3" id="KW-0853">WD repeat</keyword>
<feature type="repeat" description="WD" evidence="3">
    <location>
        <begin position="402"/>
        <end position="437"/>
    </location>
</feature>
<dbReference type="Gene3D" id="2.130.10.10">
    <property type="entry name" value="YVTN repeat-like/Quinoprotein amine dehydrogenase"/>
    <property type="match status" value="2"/>
</dbReference>
<evidence type="ECO:0000256" key="3">
    <source>
        <dbReference type="PROSITE-ProRule" id="PRU00221"/>
    </source>
</evidence>
<dbReference type="InterPro" id="IPR001680">
    <property type="entry name" value="WD40_rpt"/>
</dbReference>
<evidence type="ECO:0000313" key="5">
    <source>
        <dbReference type="EMBL" id="PIN14455.1"/>
    </source>
</evidence>
<dbReference type="AlphaFoldDB" id="A0A2G9HAA9"/>
<dbReference type="PANTHER" id="PTHR14221">
    <property type="entry name" value="WD REPEAT DOMAIN 44"/>
    <property type="match status" value="1"/>
</dbReference>
<feature type="repeat" description="WD" evidence="3">
    <location>
        <begin position="258"/>
        <end position="299"/>
    </location>
</feature>
<feature type="repeat" description="WD" evidence="3">
    <location>
        <begin position="362"/>
        <end position="402"/>
    </location>
</feature>
<comment type="caution">
    <text evidence="5">The sequence shown here is derived from an EMBL/GenBank/DDBJ whole genome shotgun (WGS) entry which is preliminary data.</text>
</comment>
<dbReference type="EMBL" id="NKXS01002277">
    <property type="protein sequence ID" value="PIN14455.1"/>
    <property type="molecule type" value="Genomic_DNA"/>
</dbReference>
<dbReference type="STRING" id="429701.A0A2G9HAA9"/>
<protein>
    <submittedName>
        <fullName evidence="5">WD40 repeat-containing protein</fullName>
    </submittedName>
</protein>